<feature type="compositionally biased region" description="Low complexity" evidence="1">
    <location>
        <begin position="42"/>
        <end position="60"/>
    </location>
</feature>
<comment type="caution">
    <text evidence="2">The sequence shown here is derived from an EMBL/GenBank/DDBJ whole genome shotgun (WGS) entry which is preliminary data.</text>
</comment>
<name>A0A918X9W7_9ACTN</name>
<feature type="region of interest" description="Disordered" evidence="1">
    <location>
        <begin position="34"/>
        <end position="67"/>
    </location>
</feature>
<proteinExistence type="predicted"/>
<reference evidence="2 3" key="1">
    <citation type="journal article" date="2014" name="Int. J. Syst. Evol. Microbiol.">
        <title>Complete genome sequence of Corynebacterium casei LMG S-19264T (=DSM 44701T), isolated from a smear-ripened cheese.</title>
        <authorList>
            <consortium name="US DOE Joint Genome Institute (JGI-PGF)"/>
            <person name="Walter F."/>
            <person name="Albersmeier A."/>
            <person name="Kalinowski J."/>
            <person name="Ruckert C."/>
        </authorList>
    </citation>
    <scope>NUCLEOTIDE SEQUENCE [LARGE SCALE GENOMIC DNA]</scope>
    <source>
        <strain evidence="2 3">KCTC 19473</strain>
    </source>
</reference>
<keyword evidence="3" id="KW-1185">Reference proteome</keyword>
<evidence type="ECO:0000256" key="1">
    <source>
        <dbReference type="SAM" id="MobiDB-lite"/>
    </source>
</evidence>
<sequence>MDATEFLHTIVDRLVGMLSDLVVRVTPESCARRARMLGGAGTTRRTSTGEPAGAAATPATDHPRRTS</sequence>
<dbReference type="EMBL" id="BMXL01000004">
    <property type="protein sequence ID" value="GHD20199.1"/>
    <property type="molecule type" value="Genomic_DNA"/>
</dbReference>
<accession>A0A918X9W7</accession>
<organism evidence="2 3">
    <name type="scientific">Nocardiopsis kunsanensis</name>
    <dbReference type="NCBI Taxonomy" id="141693"/>
    <lineage>
        <taxon>Bacteria</taxon>
        <taxon>Bacillati</taxon>
        <taxon>Actinomycetota</taxon>
        <taxon>Actinomycetes</taxon>
        <taxon>Streptosporangiales</taxon>
        <taxon>Nocardiopsidaceae</taxon>
        <taxon>Nocardiopsis</taxon>
    </lineage>
</organism>
<gene>
    <name evidence="2" type="ORF">GCM10007147_11980</name>
</gene>
<evidence type="ECO:0000313" key="2">
    <source>
        <dbReference type="EMBL" id="GHD20199.1"/>
    </source>
</evidence>
<protein>
    <submittedName>
        <fullName evidence="2">Uncharacterized protein</fullName>
    </submittedName>
</protein>
<dbReference type="Proteomes" id="UP000654947">
    <property type="component" value="Unassembled WGS sequence"/>
</dbReference>
<dbReference type="AlphaFoldDB" id="A0A918X9W7"/>
<evidence type="ECO:0000313" key="3">
    <source>
        <dbReference type="Proteomes" id="UP000654947"/>
    </source>
</evidence>